<dbReference type="CDD" id="cd19366">
    <property type="entry name" value="TenA_C_BhTenA-like"/>
    <property type="match status" value="1"/>
</dbReference>
<dbReference type="GO" id="GO:0050334">
    <property type="term" value="F:thiaminase activity"/>
    <property type="evidence" value="ECO:0007669"/>
    <property type="project" value="UniProtKB-EC"/>
</dbReference>
<feature type="domain" description="Thiaminase-2/PQQC" evidence="10">
    <location>
        <begin position="8"/>
        <end position="215"/>
    </location>
</feature>
<dbReference type="Pfam" id="PF03070">
    <property type="entry name" value="TENA_THI-4"/>
    <property type="match status" value="1"/>
</dbReference>
<dbReference type="InterPro" id="IPR004305">
    <property type="entry name" value="Thiaminase-2/PQQC"/>
</dbReference>
<dbReference type="AlphaFoldDB" id="A0A165YVF6"/>
<reference evidence="12 13" key="1">
    <citation type="submission" date="2016-04" db="EMBL/GenBank/DDBJ databases">
        <title>Draft genome sequence of Aeribacillus pallidus 8m3 from petroleum reservoir.</title>
        <authorList>
            <person name="Poltaraus A.B."/>
            <person name="Nazina T.N."/>
            <person name="Tourova T.P."/>
            <person name="Malakho S.M."/>
            <person name="Korshunova A.V."/>
            <person name="Sokolova D.S."/>
        </authorList>
    </citation>
    <scope>NUCLEOTIDE SEQUENCE [LARGE SCALE GENOMIC DNA]</scope>
    <source>
        <strain evidence="12 13">8m3</strain>
    </source>
</reference>
<evidence type="ECO:0000256" key="7">
    <source>
        <dbReference type="ARBA" id="ARBA00022977"/>
    </source>
</evidence>
<dbReference type="SUPFAM" id="SSF48613">
    <property type="entry name" value="Heme oxygenase-like"/>
    <property type="match status" value="1"/>
</dbReference>
<comment type="catalytic activity">
    <reaction evidence="1 9">
        <text>4-amino-5-aminomethyl-2-methylpyrimidine + H2O = 4-amino-5-hydroxymethyl-2-methylpyrimidine + NH4(+)</text>
        <dbReference type="Rhea" id="RHEA:31799"/>
        <dbReference type="ChEBI" id="CHEBI:15377"/>
        <dbReference type="ChEBI" id="CHEBI:16892"/>
        <dbReference type="ChEBI" id="CHEBI:28938"/>
        <dbReference type="ChEBI" id="CHEBI:63416"/>
        <dbReference type="EC" id="3.5.99.2"/>
    </reaction>
</comment>
<evidence type="ECO:0000313" key="11">
    <source>
        <dbReference type="EMBL" id="ASS92393.1"/>
    </source>
</evidence>
<protein>
    <recommendedName>
        <fullName evidence="6 9">Aminopyrimidine aminohydrolase</fullName>
        <ecNumber evidence="5 9">3.5.99.2</ecNumber>
    </recommendedName>
</protein>
<dbReference type="GO" id="GO:0009228">
    <property type="term" value="P:thiamine biosynthetic process"/>
    <property type="evidence" value="ECO:0007669"/>
    <property type="project" value="UniProtKB-KW"/>
</dbReference>
<evidence type="ECO:0000256" key="6">
    <source>
        <dbReference type="ARBA" id="ARBA00013647"/>
    </source>
</evidence>
<reference evidence="11 14" key="2">
    <citation type="submission" date="2016-10" db="EMBL/GenBank/DDBJ databases">
        <title>The whole genome sequencing and assembly of Aeribacillus pallidus KCTC3564 strain.</title>
        <authorList>
            <person name="Lee Y.-J."/>
            <person name="Park M.-K."/>
            <person name="Yi H."/>
            <person name="Bahn Y.-S."/>
            <person name="Kim J.F."/>
            <person name="Lee D.-W."/>
        </authorList>
    </citation>
    <scope>NUCLEOTIDE SEQUENCE [LARGE SCALE GENOMIC DNA]</scope>
    <source>
        <strain evidence="11 14">KCTC3564</strain>
    </source>
</reference>
<dbReference type="Proteomes" id="UP000214606">
    <property type="component" value="Chromosome"/>
</dbReference>
<evidence type="ECO:0000256" key="1">
    <source>
        <dbReference type="ARBA" id="ARBA00001881"/>
    </source>
</evidence>
<organism evidence="12 13">
    <name type="scientific">Aeribacillus pallidus</name>
    <dbReference type="NCBI Taxonomy" id="33936"/>
    <lineage>
        <taxon>Bacteria</taxon>
        <taxon>Bacillati</taxon>
        <taxon>Bacillota</taxon>
        <taxon>Bacilli</taxon>
        <taxon>Bacillales</taxon>
        <taxon>Bacillaceae</taxon>
        <taxon>Aeribacillus</taxon>
    </lineage>
</organism>
<evidence type="ECO:0000256" key="4">
    <source>
        <dbReference type="ARBA" id="ARBA00011881"/>
    </source>
</evidence>
<dbReference type="OrthoDB" id="34166at2"/>
<dbReference type="PANTHER" id="PTHR43198">
    <property type="entry name" value="BIFUNCTIONAL TH2 PROTEIN"/>
    <property type="match status" value="1"/>
</dbReference>
<name>A0A165YVF6_9BACI</name>
<evidence type="ECO:0000313" key="13">
    <source>
        <dbReference type="Proteomes" id="UP000076476"/>
    </source>
</evidence>
<dbReference type="STRING" id="33936.AZI98_03170"/>
<comment type="pathway">
    <text evidence="2 9">Cofactor biosynthesis; thiamine diphosphate biosynthesis.</text>
</comment>
<comment type="function">
    <text evidence="9">Catalyzes an amino-pyrimidine hydrolysis reaction at the C5' of the pyrimidine moiety of thiamine compounds, a reaction that is part of a thiamine salvage pathway.</text>
</comment>
<dbReference type="PANTHER" id="PTHR43198:SF2">
    <property type="entry name" value="SI:CH1073-67J19.1-RELATED"/>
    <property type="match status" value="1"/>
</dbReference>
<evidence type="ECO:0000256" key="8">
    <source>
        <dbReference type="ARBA" id="ARBA00048337"/>
    </source>
</evidence>
<dbReference type="InterPro" id="IPR050967">
    <property type="entry name" value="Thiamine_Salvage_TenA"/>
</dbReference>
<accession>A0A165YVF6</accession>
<evidence type="ECO:0000256" key="9">
    <source>
        <dbReference type="RuleBase" id="RU363093"/>
    </source>
</evidence>
<dbReference type="Proteomes" id="UP000076476">
    <property type="component" value="Unassembled WGS sequence"/>
</dbReference>
<dbReference type="EMBL" id="LWBR01000009">
    <property type="protein sequence ID" value="KZN97491.1"/>
    <property type="molecule type" value="Genomic_DNA"/>
</dbReference>
<keyword evidence="13" id="KW-1185">Reference proteome</keyword>
<proteinExistence type="inferred from homology"/>
<comment type="catalytic activity">
    <reaction evidence="8 9">
        <text>thiamine + H2O = 5-(2-hydroxyethyl)-4-methylthiazole + 4-amino-5-hydroxymethyl-2-methylpyrimidine + H(+)</text>
        <dbReference type="Rhea" id="RHEA:17509"/>
        <dbReference type="ChEBI" id="CHEBI:15377"/>
        <dbReference type="ChEBI" id="CHEBI:15378"/>
        <dbReference type="ChEBI" id="CHEBI:16892"/>
        <dbReference type="ChEBI" id="CHEBI:17957"/>
        <dbReference type="ChEBI" id="CHEBI:18385"/>
        <dbReference type="EC" id="3.5.99.2"/>
    </reaction>
</comment>
<evidence type="ECO:0000256" key="5">
    <source>
        <dbReference type="ARBA" id="ARBA00012684"/>
    </source>
</evidence>
<dbReference type="InterPro" id="IPR027574">
    <property type="entry name" value="Thiaminase_II"/>
</dbReference>
<dbReference type="NCBIfam" id="TIGR04306">
    <property type="entry name" value="salvage_TenA"/>
    <property type="match status" value="1"/>
</dbReference>
<dbReference type="EMBL" id="CP017703">
    <property type="protein sequence ID" value="ASS92393.1"/>
    <property type="molecule type" value="Genomic_DNA"/>
</dbReference>
<sequence length="225" mass="26537">MFTDRLYKTAKPIWEASYHHPFVQGIGNGTLDIDKFRFFMEQDYLYLIEYCRLFALGSLKAHNLQTMTVFADLLHSTLKVEMDLHRQYAERIGIEKEKLEQVQPAATTVAYTSYMLNVSQRGSLAELVAAVLPCTWSYYEIGTRLHEIPGASEHEFYGEWVKMYASTEFGELAKWLKDLMNELAEGKREEELKWLEDIFVTTSKYEYMFWEMSERKEMWPIEINS</sequence>
<dbReference type="UniPathway" id="UPA00060"/>
<dbReference type="GO" id="GO:0009229">
    <property type="term" value="P:thiamine diphosphate biosynthetic process"/>
    <property type="evidence" value="ECO:0007669"/>
    <property type="project" value="UniProtKB-UniPathway"/>
</dbReference>
<comment type="similarity">
    <text evidence="3 9">Belongs to the TenA family.</text>
</comment>
<comment type="subunit">
    <text evidence="4">Homotetramer.</text>
</comment>
<dbReference type="RefSeq" id="WP_063386916.1">
    <property type="nucleotide sequence ID" value="NZ_LWBR01000009.1"/>
</dbReference>
<evidence type="ECO:0000256" key="2">
    <source>
        <dbReference type="ARBA" id="ARBA00004948"/>
    </source>
</evidence>
<gene>
    <name evidence="11" type="ORF">AP3564_12020</name>
    <name evidence="12" type="ORF">AZI98_03170</name>
</gene>
<evidence type="ECO:0000259" key="10">
    <source>
        <dbReference type="Pfam" id="PF03070"/>
    </source>
</evidence>
<evidence type="ECO:0000313" key="12">
    <source>
        <dbReference type="EMBL" id="KZN97491.1"/>
    </source>
</evidence>
<evidence type="ECO:0000256" key="3">
    <source>
        <dbReference type="ARBA" id="ARBA00010264"/>
    </source>
</evidence>
<dbReference type="InterPro" id="IPR016084">
    <property type="entry name" value="Haem_Oase-like_multi-hlx"/>
</dbReference>
<keyword evidence="7 9" id="KW-0784">Thiamine biosynthesis</keyword>
<keyword evidence="9" id="KW-0378">Hydrolase</keyword>
<evidence type="ECO:0000313" key="14">
    <source>
        <dbReference type="Proteomes" id="UP000214606"/>
    </source>
</evidence>
<dbReference type="Gene3D" id="1.20.910.10">
    <property type="entry name" value="Heme oxygenase-like"/>
    <property type="match status" value="1"/>
</dbReference>
<dbReference type="GO" id="GO:0005829">
    <property type="term" value="C:cytosol"/>
    <property type="evidence" value="ECO:0007669"/>
    <property type="project" value="TreeGrafter"/>
</dbReference>
<dbReference type="KEGG" id="apak:AP3564_12020"/>
<dbReference type="EC" id="3.5.99.2" evidence="5 9"/>
<dbReference type="GeneID" id="301125762"/>